<keyword evidence="4" id="KW-1185">Reference proteome</keyword>
<evidence type="ECO:0000256" key="2">
    <source>
        <dbReference type="SAM" id="Phobius"/>
    </source>
</evidence>
<organism evidence="3 4">
    <name type="scientific">Peptostreptococcus russellii</name>
    <dbReference type="NCBI Taxonomy" id="215200"/>
    <lineage>
        <taxon>Bacteria</taxon>
        <taxon>Bacillati</taxon>
        <taxon>Bacillota</taxon>
        <taxon>Clostridia</taxon>
        <taxon>Peptostreptococcales</taxon>
        <taxon>Peptostreptococcaceae</taxon>
        <taxon>Peptostreptococcus</taxon>
    </lineage>
</organism>
<accession>A0A2P7PZ23</accession>
<sequence>MDKKKFAISIMLVTTIFLLNALILSPYTQKNTALKSEIEYIDSGKIDDKTKIAQADSSEIDSYEEKDTDTIGKRGENLDLDNNEKSKLEKNSNRDFYQEASMDPNIVSIEKASQENENKYRIMLRGENKDFIKFINYLDKQNKKVKIDQIMYNKYEKTGEYTILVNLFPK</sequence>
<comment type="caution">
    <text evidence="3">The sequence shown here is derived from an EMBL/GenBank/DDBJ whole genome shotgun (WGS) entry which is preliminary data.</text>
</comment>
<proteinExistence type="predicted"/>
<dbReference type="EMBL" id="JYGE01000007">
    <property type="protein sequence ID" value="PSJ30961.1"/>
    <property type="molecule type" value="Genomic_DNA"/>
</dbReference>
<keyword evidence="2" id="KW-0812">Transmembrane</keyword>
<reference evidence="3" key="1">
    <citation type="thesis" date="2015" institute="Rutgers" country="The State University of New Jersey, 14 College Farm Rd., New Brunswick, NJ, USA">
        <title>Ammonia toxicity in bacteria and its implications for treatment of and resource recovery from highly nitrogenous organic wastes.</title>
        <authorList>
            <person name="Luther A.K."/>
        </authorList>
    </citation>
    <scope>NUCLEOTIDE SEQUENCE</scope>
    <source>
        <strain evidence="3">RT-10B</strain>
    </source>
</reference>
<evidence type="ECO:0000313" key="4">
    <source>
        <dbReference type="Proteomes" id="UP000241434"/>
    </source>
</evidence>
<gene>
    <name evidence="3" type="ORF">UF10_08910</name>
</gene>
<protein>
    <submittedName>
        <fullName evidence="3">Uncharacterized protein</fullName>
    </submittedName>
</protein>
<keyword evidence="2" id="KW-0472">Membrane</keyword>
<keyword evidence="2" id="KW-1133">Transmembrane helix</keyword>
<evidence type="ECO:0000256" key="1">
    <source>
        <dbReference type="SAM" id="MobiDB-lite"/>
    </source>
</evidence>
<name>A0A2P7PZ23_9FIRM</name>
<evidence type="ECO:0000313" key="3">
    <source>
        <dbReference type="EMBL" id="PSJ30961.1"/>
    </source>
</evidence>
<feature type="compositionally biased region" description="Basic and acidic residues" evidence="1">
    <location>
        <begin position="63"/>
        <end position="92"/>
    </location>
</feature>
<dbReference type="Proteomes" id="UP000241434">
    <property type="component" value="Unassembled WGS sequence"/>
</dbReference>
<dbReference type="AlphaFoldDB" id="A0A2P7PZ23"/>
<feature type="region of interest" description="Disordered" evidence="1">
    <location>
        <begin position="57"/>
        <end position="92"/>
    </location>
</feature>
<dbReference type="RefSeq" id="WP_106777457.1">
    <property type="nucleotide sequence ID" value="NZ_JYGE01000007.1"/>
</dbReference>
<feature type="transmembrane region" description="Helical" evidence="2">
    <location>
        <begin position="6"/>
        <end position="27"/>
    </location>
</feature>